<organism evidence="1 2">
    <name type="scientific">Aulographum hederae CBS 113979</name>
    <dbReference type="NCBI Taxonomy" id="1176131"/>
    <lineage>
        <taxon>Eukaryota</taxon>
        <taxon>Fungi</taxon>
        <taxon>Dikarya</taxon>
        <taxon>Ascomycota</taxon>
        <taxon>Pezizomycotina</taxon>
        <taxon>Dothideomycetes</taxon>
        <taxon>Pleosporomycetidae</taxon>
        <taxon>Aulographales</taxon>
        <taxon>Aulographaceae</taxon>
    </lineage>
</organism>
<name>A0A6G1H350_9PEZI</name>
<keyword evidence="2" id="KW-1185">Reference proteome</keyword>
<dbReference type="Proteomes" id="UP000800041">
    <property type="component" value="Unassembled WGS sequence"/>
</dbReference>
<accession>A0A6G1H350</accession>
<dbReference type="EMBL" id="ML977152">
    <property type="protein sequence ID" value="KAF1987388.1"/>
    <property type="molecule type" value="Genomic_DNA"/>
</dbReference>
<evidence type="ECO:0000313" key="2">
    <source>
        <dbReference type="Proteomes" id="UP000800041"/>
    </source>
</evidence>
<gene>
    <name evidence="1" type="ORF">K402DRAFT_47252</name>
</gene>
<sequence length="135" mass="15444">MVSRYRFSGTDSNLPLRRHHHLAQSVHLRWLPYLMMRAVQDRADLPRTVHCWLRTLSSTLFTIAVADFLAGALSTLVANASPYLAHPQGWSAILGISTLASLHFKLCVQLTDLCSFERQICTICRWHFFHTLPEI</sequence>
<protein>
    <submittedName>
        <fullName evidence="1">Uncharacterized protein</fullName>
    </submittedName>
</protein>
<dbReference type="AlphaFoldDB" id="A0A6G1H350"/>
<evidence type="ECO:0000313" key="1">
    <source>
        <dbReference type="EMBL" id="KAF1987388.1"/>
    </source>
</evidence>
<proteinExistence type="predicted"/>
<reference evidence="1" key="1">
    <citation type="journal article" date="2020" name="Stud. Mycol.">
        <title>101 Dothideomycetes genomes: a test case for predicting lifestyles and emergence of pathogens.</title>
        <authorList>
            <person name="Haridas S."/>
            <person name="Albert R."/>
            <person name="Binder M."/>
            <person name="Bloem J."/>
            <person name="Labutti K."/>
            <person name="Salamov A."/>
            <person name="Andreopoulos B."/>
            <person name="Baker S."/>
            <person name="Barry K."/>
            <person name="Bills G."/>
            <person name="Bluhm B."/>
            <person name="Cannon C."/>
            <person name="Castanera R."/>
            <person name="Culley D."/>
            <person name="Daum C."/>
            <person name="Ezra D."/>
            <person name="Gonzalez J."/>
            <person name="Henrissat B."/>
            <person name="Kuo A."/>
            <person name="Liang C."/>
            <person name="Lipzen A."/>
            <person name="Lutzoni F."/>
            <person name="Magnuson J."/>
            <person name="Mondo S."/>
            <person name="Nolan M."/>
            <person name="Ohm R."/>
            <person name="Pangilinan J."/>
            <person name="Park H.-J."/>
            <person name="Ramirez L."/>
            <person name="Alfaro M."/>
            <person name="Sun H."/>
            <person name="Tritt A."/>
            <person name="Yoshinaga Y."/>
            <person name="Zwiers L.-H."/>
            <person name="Turgeon B."/>
            <person name="Goodwin S."/>
            <person name="Spatafora J."/>
            <person name="Crous P."/>
            <person name="Grigoriev I."/>
        </authorList>
    </citation>
    <scope>NUCLEOTIDE SEQUENCE</scope>
    <source>
        <strain evidence="1">CBS 113979</strain>
    </source>
</reference>